<protein>
    <submittedName>
        <fullName evidence="1">Uncharacterized protein</fullName>
    </submittedName>
</protein>
<name>A0ACD5UV19_AVESA</name>
<evidence type="ECO:0000313" key="2">
    <source>
        <dbReference type="Proteomes" id="UP001732700"/>
    </source>
</evidence>
<reference evidence="1" key="2">
    <citation type="submission" date="2025-09" db="UniProtKB">
        <authorList>
            <consortium name="EnsemblPlants"/>
        </authorList>
    </citation>
    <scope>IDENTIFICATION</scope>
</reference>
<sequence length="848" mass="93211">MGRSSGGEGGAGGGEGQGDADGGGIEDCSPGTIVWVRRRNGSWWPGRILGQDELPASQVVSPRTGTPVKLLGREDASIDWYNLEKSKRVKEFRCGEFDACIEKAKSCQPVKRREKYARREDAILHALELERKQLVSKYQNQGFRGREFDKFASEYYSRNNGQESQLHLQSSATQQVDLSTTRYKSKKSNNRKGNNSVLLGKTKDCEQKFIHAGSKRNLSGSLVLEASGNTLSNHVNGFSHLGHTQGGPSLECGEKNAALKKRRLEEGLFEESLVKKHDRCRPLAQVKQKPHPFLCNDDSATVGVEGGKDRLPAICQDKRNGATYPSTDFGDAQSHDAFLAKQIIVTEAHHETDSYPKQQDTLTREQTFPDFVEKHESDSSARECSETETEDDAELLQRYAKIQSPEPDACDPSSLHLQASNKLRHASDIDDDVEVAFSTHIPQLNVLEDEDGSSELGVSQWHMKGKRNQRSAVKRPIGKVDENLSLDNSNSFMKGSLQMANEVDSKMENIGASSHQPFGQFLLENQELDCDSDGTDLVDKTASYPELDTYYGNDYPSSSKPTRDNGQSYAFNDSKIPCKTSLLNKNGDQISSLGRKACWEGSSQYQRNNGSHLGSVSPVLFNVDLKVQANYQGEHVPLVSLMSKLNGKAIVGHPIHIEKLEDGSADRLVFGSDLVLEQSTAAAPAWPRGRRTAIPRVPRSNSSRVTLDRDDGGGLWDMKAPFDRFPASPNQQGVRLANKNISSVQRPFLQKSQKKPSSIKKGSSPSQKIRALSSVSIGKKHHGEGGQGKAHRRSEILGGLLKSEGAVPLVTCVPVKVVFSRIMEALGRPSHALAHRVRKGGPAIRDPP</sequence>
<reference evidence="1" key="1">
    <citation type="submission" date="2021-05" db="EMBL/GenBank/DDBJ databases">
        <authorList>
            <person name="Scholz U."/>
            <person name="Mascher M."/>
            <person name="Fiebig A."/>
        </authorList>
    </citation>
    <scope>NUCLEOTIDE SEQUENCE [LARGE SCALE GENOMIC DNA]</scope>
</reference>
<dbReference type="EnsemblPlants" id="AVESA.00010b.r2.2CG0316260.1">
    <property type="protein sequence ID" value="AVESA.00010b.r2.2CG0316260.1.CDS"/>
    <property type="gene ID" value="AVESA.00010b.r2.2CG0316260"/>
</dbReference>
<keyword evidence="2" id="KW-1185">Reference proteome</keyword>
<dbReference type="Proteomes" id="UP001732700">
    <property type="component" value="Chromosome 2C"/>
</dbReference>
<organism evidence="1 2">
    <name type="scientific">Avena sativa</name>
    <name type="common">Oat</name>
    <dbReference type="NCBI Taxonomy" id="4498"/>
    <lineage>
        <taxon>Eukaryota</taxon>
        <taxon>Viridiplantae</taxon>
        <taxon>Streptophyta</taxon>
        <taxon>Embryophyta</taxon>
        <taxon>Tracheophyta</taxon>
        <taxon>Spermatophyta</taxon>
        <taxon>Magnoliopsida</taxon>
        <taxon>Liliopsida</taxon>
        <taxon>Poales</taxon>
        <taxon>Poaceae</taxon>
        <taxon>BOP clade</taxon>
        <taxon>Pooideae</taxon>
        <taxon>Poodae</taxon>
        <taxon>Poeae</taxon>
        <taxon>Poeae Chloroplast Group 1 (Aveneae type)</taxon>
        <taxon>Aveninae</taxon>
        <taxon>Avena</taxon>
    </lineage>
</organism>
<accession>A0ACD5UV19</accession>
<evidence type="ECO:0000313" key="1">
    <source>
        <dbReference type="EnsemblPlants" id="AVESA.00010b.r2.2CG0316260.1.CDS"/>
    </source>
</evidence>
<proteinExistence type="predicted"/>